<keyword evidence="12" id="KW-1185">Reference proteome</keyword>
<evidence type="ECO:0000256" key="1">
    <source>
        <dbReference type="ARBA" id="ARBA00006169"/>
    </source>
</evidence>
<comment type="function">
    <text evidence="7">Co-chaperone for Hsp70 protein HSPA5/BiP that acts as a key repressor of the ERN1/IRE1-mediated unfolded protein response (UPR). J domain-containing co-chaperones stimulate the ATPase activity of Hsp70 proteins and are required for efficient substrate recognition by Hsp70 proteins. In the unstressed endoplasmic reticulum, interacts with the luminal region of ERN1/IRE1 and selectively recruits HSPA5/BiP: HSPA5/BiP disrupts the dimerization of the active ERN1/IRE1 luminal region, thereby inactivating ERN1/IRE1. Also involved in endoplasmic reticulum-associated degradation (ERAD) of misfolded proteins. Required for survival of B-cell progenitors and normal antibody production.</text>
</comment>
<dbReference type="PRINTS" id="PR00625">
    <property type="entry name" value="JDOMAIN"/>
</dbReference>
<dbReference type="Pfam" id="PF05207">
    <property type="entry name" value="Zn_ribbon_CSL"/>
    <property type="match status" value="1"/>
</dbReference>
<dbReference type="InterPro" id="IPR051948">
    <property type="entry name" value="Hsp70_co-chaperone_J-domain"/>
</dbReference>
<comment type="similarity">
    <text evidence="1">Belongs to the DPH4 family.</text>
</comment>
<dbReference type="EMBL" id="JAVRJZ010000779">
    <property type="protein sequence ID" value="KAK2702153.1"/>
    <property type="molecule type" value="Genomic_DNA"/>
</dbReference>
<dbReference type="AlphaFoldDB" id="A0AA88H5J7"/>
<dbReference type="GO" id="GO:0046872">
    <property type="term" value="F:metal ion binding"/>
    <property type="evidence" value="ECO:0007669"/>
    <property type="project" value="UniProtKB-KW"/>
</dbReference>
<evidence type="ECO:0000259" key="10">
    <source>
        <dbReference type="PROSITE" id="PS51074"/>
    </source>
</evidence>
<comment type="caution">
    <text evidence="11">The sequence shown here is derived from an EMBL/GenBank/DDBJ whole genome shotgun (WGS) entry which is preliminary data.</text>
</comment>
<accession>A0AA88H5J7</accession>
<evidence type="ECO:0000256" key="3">
    <source>
        <dbReference type="ARBA" id="ARBA00023004"/>
    </source>
</evidence>
<evidence type="ECO:0000313" key="11">
    <source>
        <dbReference type="EMBL" id="KAK2702153.1"/>
    </source>
</evidence>
<evidence type="ECO:0000313" key="12">
    <source>
        <dbReference type="Proteomes" id="UP001187531"/>
    </source>
</evidence>
<protein>
    <recommendedName>
        <fullName evidence="5">DnaJ homolog subfamily B member 9</fullName>
    </recommendedName>
    <alternativeName>
        <fullName evidence="6">Endoplasmic reticulum DNA J domain-containing protein 4</fullName>
    </alternativeName>
</protein>
<name>A0AA88H5J7_ARTSF</name>
<dbReference type="InterPro" id="IPR036869">
    <property type="entry name" value="J_dom_sf"/>
</dbReference>
<evidence type="ECO:0000256" key="7">
    <source>
        <dbReference type="ARBA" id="ARBA00045428"/>
    </source>
</evidence>
<reference evidence="11" key="1">
    <citation type="submission" date="2023-07" db="EMBL/GenBank/DDBJ databases">
        <title>Chromosome-level genome assembly of Artemia franciscana.</title>
        <authorList>
            <person name="Jo E."/>
        </authorList>
    </citation>
    <scope>NUCLEOTIDE SEQUENCE</scope>
    <source>
        <tissue evidence="11">Whole body</tissue>
    </source>
</reference>
<dbReference type="InterPro" id="IPR036671">
    <property type="entry name" value="DPH_MB_sf"/>
</dbReference>
<dbReference type="SUPFAM" id="SSF144217">
    <property type="entry name" value="CSL zinc finger"/>
    <property type="match status" value="1"/>
</dbReference>
<dbReference type="Gene3D" id="1.10.287.110">
    <property type="entry name" value="DnaJ domain"/>
    <property type="match status" value="1"/>
</dbReference>
<dbReference type="GO" id="GO:0051787">
    <property type="term" value="F:misfolded protein binding"/>
    <property type="evidence" value="ECO:0007669"/>
    <property type="project" value="TreeGrafter"/>
</dbReference>
<evidence type="ECO:0000256" key="5">
    <source>
        <dbReference type="ARBA" id="ARBA00040158"/>
    </source>
</evidence>
<evidence type="ECO:0000256" key="6">
    <source>
        <dbReference type="ARBA" id="ARBA00041533"/>
    </source>
</evidence>
<dbReference type="InterPro" id="IPR001623">
    <property type="entry name" value="DnaJ_domain"/>
</dbReference>
<dbReference type="PROSITE" id="PS51074">
    <property type="entry name" value="DPH_MB"/>
    <property type="match status" value="1"/>
</dbReference>
<dbReference type="SMART" id="SM00271">
    <property type="entry name" value="DnaJ"/>
    <property type="match status" value="1"/>
</dbReference>
<dbReference type="GO" id="GO:0036503">
    <property type="term" value="P:ERAD pathway"/>
    <property type="evidence" value="ECO:0007669"/>
    <property type="project" value="TreeGrafter"/>
</dbReference>
<gene>
    <name evidence="11" type="ORF">QYM36_019234</name>
</gene>
<keyword evidence="3" id="KW-0408">Iron</keyword>
<evidence type="ECO:0000256" key="4">
    <source>
        <dbReference type="ARBA" id="ARBA00023186"/>
    </source>
</evidence>
<dbReference type="PANTHER" id="PTHR44360:SF1">
    <property type="entry name" value="DNAJ HOMOLOG SUBFAMILY B MEMBER 9"/>
    <property type="match status" value="1"/>
</dbReference>
<evidence type="ECO:0000259" key="9">
    <source>
        <dbReference type="PROSITE" id="PS50076"/>
    </source>
</evidence>
<dbReference type="SUPFAM" id="SSF46565">
    <property type="entry name" value="Chaperone J-domain"/>
    <property type="match status" value="1"/>
</dbReference>
<dbReference type="GO" id="GO:0005783">
    <property type="term" value="C:endoplasmic reticulum"/>
    <property type="evidence" value="ECO:0007669"/>
    <property type="project" value="TreeGrafter"/>
</dbReference>
<dbReference type="Gene3D" id="3.10.660.10">
    <property type="entry name" value="DPH Zinc finger"/>
    <property type="match status" value="1"/>
</dbReference>
<comment type="subunit">
    <text evidence="8">Interacts with HSPA5/BiP; interaction is direct. Interacts with ERN1/IRE1 (via the luminal region). Interacts with DERL1.</text>
</comment>
<dbReference type="GO" id="GO:0051087">
    <property type="term" value="F:protein-folding chaperone binding"/>
    <property type="evidence" value="ECO:0007669"/>
    <property type="project" value="TreeGrafter"/>
</dbReference>
<dbReference type="Pfam" id="PF00226">
    <property type="entry name" value="DnaJ"/>
    <property type="match status" value="1"/>
</dbReference>
<evidence type="ECO:0000256" key="8">
    <source>
        <dbReference type="ARBA" id="ARBA00046365"/>
    </source>
</evidence>
<dbReference type="Proteomes" id="UP001187531">
    <property type="component" value="Unassembled WGS sequence"/>
</dbReference>
<proteinExistence type="inferred from homology"/>
<dbReference type="PROSITE" id="PS50076">
    <property type="entry name" value="DNAJ_2"/>
    <property type="match status" value="1"/>
</dbReference>
<sequence length="136" mass="15550">MLNEEEPDYYEVLGVEPKADVKLIRAAYYRLAQTFHPDKNSSINSDQFQRISKAYTALSDPSLRAAYDSRRFLRITADSFLDKISLSEFEERELKLFYYSCRCGGLFQLGPIDDSDLQSSVVVNCDSCSIQILVEP</sequence>
<feature type="domain" description="DPH-type MB" evidence="10">
    <location>
        <begin position="80"/>
        <end position="136"/>
    </location>
</feature>
<dbReference type="InterPro" id="IPR007872">
    <property type="entry name" value="DPH_MB_dom"/>
</dbReference>
<keyword evidence="4" id="KW-0143">Chaperone</keyword>
<organism evidence="11 12">
    <name type="scientific">Artemia franciscana</name>
    <name type="common">Brine shrimp</name>
    <name type="synonym">Artemia sanfranciscana</name>
    <dbReference type="NCBI Taxonomy" id="6661"/>
    <lineage>
        <taxon>Eukaryota</taxon>
        <taxon>Metazoa</taxon>
        <taxon>Ecdysozoa</taxon>
        <taxon>Arthropoda</taxon>
        <taxon>Crustacea</taxon>
        <taxon>Branchiopoda</taxon>
        <taxon>Anostraca</taxon>
        <taxon>Artemiidae</taxon>
        <taxon>Artemia</taxon>
    </lineage>
</organism>
<keyword evidence="2" id="KW-0479">Metal-binding</keyword>
<dbReference type="CDD" id="cd06257">
    <property type="entry name" value="DnaJ"/>
    <property type="match status" value="1"/>
</dbReference>
<feature type="domain" description="J" evidence="9">
    <location>
        <begin position="8"/>
        <end position="71"/>
    </location>
</feature>
<dbReference type="PANTHER" id="PTHR44360">
    <property type="entry name" value="DNAJ HOMOLOG SUBFAMILY B MEMBER 9"/>
    <property type="match status" value="1"/>
</dbReference>
<evidence type="ECO:0000256" key="2">
    <source>
        <dbReference type="ARBA" id="ARBA00022723"/>
    </source>
</evidence>